<evidence type="ECO:0000259" key="1">
    <source>
        <dbReference type="Pfam" id="PF00505"/>
    </source>
</evidence>
<dbReference type="InterPro" id="IPR036910">
    <property type="entry name" value="HMG_box_dom_sf"/>
</dbReference>
<sequence>MNNNSSPNNSELVRPPYPPVITAQDLIPTNISSNKVETVRIPNAFIAYRMALVRQLKLQKVACHRSNISTLASRLWAEEPEDVKNTYRKMATDAQTLHNNIRGLTFLSYKQSTSQDEPLTLLNLPSLQQIQPSLQQNPMITSPIYFDNNIPTTNSTLFDQFNNNYNENGNFLRSKDMYEREQLVQVLEQQLALVACHQSNVSNQLWFEESEDNTYQKMTTDVQTLHNQVRGLPFFSYEQSAFTNNIMQDKIGSDVINPSSQEKLVALLNLPSLQQIQQVQPSLQQNPMITSPIYFDNNIPMTTSINNNYNSNENILGNKGVYERNLENRIQILEQKLALFLPINYQNGEQFN</sequence>
<comment type="caution">
    <text evidence="2">The sequence shown here is derived from an EMBL/GenBank/DDBJ whole genome shotgun (WGS) entry which is preliminary data.</text>
</comment>
<evidence type="ECO:0000313" key="3">
    <source>
        <dbReference type="Proteomes" id="UP000265703"/>
    </source>
</evidence>
<reference evidence="2 3" key="1">
    <citation type="submission" date="2018-06" db="EMBL/GenBank/DDBJ databases">
        <title>Comparative genomics reveals the genomic features of Rhizophagus irregularis, R. cerebriforme, R. diaphanum and Gigaspora rosea, and their symbiotic lifestyle signature.</title>
        <authorList>
            <person name="Morin E."/>
            <person name="San Clemente H."/>
            <person name="Chen E.C.H."/>
            <person name="De La Providencia I."/>
            <person name="Hainaut M."/>
            <person name="Kuo A."/>
            <person name="Kohler A."/>
            <person name="Murat C."/>
            <person name="Tang N."/>
            <person name="Roy S."/>
            <person name="Loubradou J."/>
            <person name="Henrissat B."/>
            <person name="Grigoriev I.V."/>
            <person name="Corradi N."/>
            <person name="Roux C."/>
            <person name="Martin F.M."/>
        </authorList>
    </citation>
    <scope>NUCLEOTIDE SEQUENCE [LARGE SCALE GENOMIC DNA]</scope>
    <source>
        <strain evidence="2 3">DAOM 227022</strain>
    </source>
</reference>
<accession>A0A397SAB0</accession>
<dbReference type="OrthoDB" id="6247875at2759"/>
<dbReference type="AlphaFoldDB" id="A0A397SAB0"/>
<dbReference type="InterPro" id="IPR009071">
    <property type="entry name" value="HMG_box_dom"/>
</dbReference>
<evidence type="ECO:0000313" key="2">
    <source>
        <dbReference type="EMBL" id="RIA79661.1"/>
    </source>
</evidence>
<proteinExistence type="predicted"/>
<feature type="domain" description="HMG box" evidence="1">
    <location>
        <begin position="41"/>
        <end position="99"/>
    </location>
</feature>
<name>A0A397SAB0_9GLOM</name>
<dbReference type="Proteomes" id="UP000265703">
    <property type="component" value="Unassembled WGS sequence"/>
</dbReference>
<dbReference type="Gene3D" id="1.10.30.10">
    <property type="entry name" value="High mobility group box domain"/>
    <property type="match status" value="1"/>
</dbReference>
<dbReference type="EMBL" id="QKYT01001196">
    <property type="protein sequence ID" value="RIA79661.1"/>
    <property type="molecule type" value="Genomic_DNA"/>
</dbReference>
<dbReference type="SUPFAM" id="SSF47095">
    <property type="entry name" value="HMG-box"/>
    <property type="match status" value="1"/>
</dbReference>
<dbReference type="Pfam" id="PF00505">
    <property type="entry name" value="HMG_box"/>
    <property type="match status" value="1"/>
</dbReference>
<protein>
    <recommendedName>
        <fullName evidence="1">HMG box domain-containing protein</fullName>
    </recommendedName>
</protein>
<keyword evidence="3" id="KW-1185">Reference proteome</keyword>
<organism evidence="2 3">
    <name type="scientific">Glomus cerebriforme</name>
    <dbReference type="NCBI Taxonomy" id="658196"/>
    <lineage>
        <taxon>Eukaryota</taxon>
        <taxon>Fungi</taxon>
        <taxon>Fungi incertae sedis</taxon>
        <taxon>Mucoromycota</taxon>
        <taxon>Glomeromycotina</taxon>
        <taxon>Glomeromycetes</taxon>
        <taxon>Glomerales</taxon>
        <taxon>Glomeraceae</taxon>
        <taxon>Glomus</taxon>
    </lineage>
</organism>
<gene>
    <name evidence="2" type="ORF">C1645_840186</name>
</gene>